<dbReference type="PANTHER" id="PTHR35791">
    <property type="entry name" value="UPF0754 MEMBRANE PROTEIN YHEB"/>
    <property type="match status" value="1"/>
</dbReference>
<dbReference type="GO" id="GO:0012505">
    <property type="term" value="C:endomembrane system"/>
    <property type="evidence" value="ECO:0007669"/>
    <property type="project" value="UniProtKB-SubCell"/>
</dbReference>
<dbReference type="RefSeq" id="WP_105959950.1">
    <property type="nucleotide sequence ID" value="NZ_PVNS01000013.1"/>
</dbReference>
<name>A0A2P6MEH2_ALKUR</name>
<dbReference type="EMBL" id="PVNS01000013">
    <property type="protein sequence ID" value="PRO64650.1"/>
    <property type="molecule type" value="Genomic_DNA"/>
</dbReference>
<evidence type="ECO:0008006" key="9">
    <source>
        <dbReference type="Google" id="ProtNLM"/>
    </source>
</evidence>
<evidence type="ECO:0000256" key="5">
    <source>
        <dbReference type="ARBA" id="ARBA00023136"/>
    </source>
</evidence>
<organism evidence="7 8">
    <name type="scientific">Alkalicoccus urumqiensis</name>
    <name type="common">Bacillus urumqiensis</name>
    <dbReference type="NCBI Taxonomy" id="1548213"/>
    <lineage>
        <taxon>Bacteria</taxon>
        <taxon>Bacillati</taxon>
        <taxon>Bacillota</taxon>
        <taxon>Bacilli</taxon>
        <taxon>Bacillales</taxon>
        <taxon>Bacillaceae</taxon>
        <taxon>Alkalicoccus</taxon>
    </lineage>
</organism>
<protein>
    <recommendedName>
        <fullName evidence="9">DUF445 family protein</fullName>
    </recommendedName>
</protein>
<dbReference type="Proteomes" id="UP000243650">
    <property type="component" value="Unassembled WGS sequence"/>
</dbReference>
<proteinExistence type="inferred from homology"/>
<evidence type="ECO:0000256" key="1">
    <source>
        <dbReference type="ARBA" id="ARBA00004308"/>
    </source>
</evidence>
<dbReference type="AlphaFoldDB" id="A0A2P6MEH2"/>
<feature type="transmembrane region" description="Helical" evidence="6">
    <location>
        <begin position="6"/>
        <end position="30"/>
    </location>
</feature>
<comment type="caution">
    <text evidence="7">The sequence shown here is derived from an EMBL/GenBank/DDBJ whole genome shotgun (WGS) entry which is preliminary data.</text>
</comment>
<accession>A0A2P6MEH2</accession>
<sequence length="379" mass="43496">MNEWIMLLVIILLGAVIGGGTNIIAIRMLFRPYKPWFLGRFQVPFTPGLIPKRRGEIADNLGKLVEDHLVTPEGMQARLEEGVLFEEVKTRLEDGIRDLLKEERTLDEWMEEHLGTKDRMGRFRISVEAEISRRLTEWFDSYQDRPFKDWVPVEMLESVERRLPKAAADIAARGAEYASSPEGKKQLEAAVDNYLHSKGSVTTWFSRFTKRFSVGDMLAGELERFFRDDRTQGMVEEVLVREWEKLIETTPSAYVEADRFHQQAENLTKNVMGHVPVIGEWNQPLSDWSGRYEEMLQKTVLPGIMASASMILTNYMKSIMKRIGIRDIVTKEVNLFPLSRLEEMLLLIAKRELKMIALLGALIGGLVGFIQGTLLLFVF</sequence>
<dbReference type="Pfam" id="PF04286">
    <property type="entry name" value="DUF445"/>
    <property type="match status" value="1"/>
</dbReference>
<comment type="similarity">
    <text evidence="2">Belongs to the UPF0754 family.</text>
</comment>
<reference evidence="7 8" key="1">
    <citation type="submission" date="2018-03" db="EMBL/GenBank/DDBJ databases">
        <title>Bacillus urumqiensis sp. nov., a moderately haloalkaliphilic bacterium isolated from a salt lake.</title>
        <authorList>
            <person name="Zhao B."/>
            <person name="Liao Z."/>
        </authorList>
    </citation>
    <scope>NUCLEOTIDE SEQUENCE [LARGE SCALE GENOMIC DNA]</scope>
    <source>
        <strain evidence="7 8">BZ-SZ-XJ18</strain>
    </source>
</reference>
<dbReference type="InterPro" id="IPR007383">
    <property type="entry name" value="DUF445"/>
</dbReference>
<keyword evidence="3 6" id="KW-0812">Transmembrane</keyword>
<comment type="subcellular location">
    <subcellularLocation>
        <location evidence="1">Endomembrane system</location>
    </subcellularLocation>
</comment>
<gene>
    <name evidence="7" type="ORF">C6I21_13160</name>
</gene>
<evidence type="ECO:0000256" key="6">
    <source>
        <dbReference type="SAM" id="Phobius"/>
    </source>
</evidence>
<dbReference type="OrthoDB" id="9787430at2"/>
<keyword evidence="5 6" id="KW-0472">Membrane</keyword>
<keyword evidence="4 6" id="KW-1133">Transmembrane helix</keyword>
<evidence type="ECO:0000313" key="7">
    <source>
        <dbReference type="EMBL" id="PRO64650.1"/>
    </source>
</evidence>
<feature type="transmembrane region" description="Helical" evidence="6">
    <location>
        <begin position="356"/>
        <end position="378"/>
    </location>
</feature>
<keyword evidence="8" id="KW-1185">Reference proteome</keyword>
<evidence type="ECO:0000313" key="8">
    <source>
        <dbReference type="Proteomes" id="UP000243650"/>
    </source>
</evidence>
<dbReference type="PANTHER" id="PTHR35791:SF1">
    <property type="entry name" value="UPF0754 MEMBRANE PROTEIN YHEB"/>
    <property type="match status" value="1"/>
</dbReference>
<evidence type="ECO:0000256" key="4">
    <source>
        <dbReference type="ARBA" id="ARBA00022989"/>
    </source>
</evidence>
<evidence type="ECO:0000256" key="2">
    <source>
        <dbReference type="ARBA" id="ARBA00008053"/>
    </source>
</evidence>
<evidence type="ECO:0000256" key="3">
    <source>
        <dbReference type="ARBA" id="ARBA00022692"/>
    </source>
</evidence>